<reference evidence="2 3" key="1">
    <citation type="submission" date="2024-01" db="EMBL/GenBank/DDBJ databases">
        <title>A draft genome for a cacao thread blight-causing isolate of Paramarasmius palmivorus.</title>
        <authorList>
            <person name="Baruah I.K."/>
            <person name="Bukari Y."/>
            <person name="Amoako-Attah I."/>
            <person name="Meinhardt L.W."/>
            <person name="Bailey B.A."/>
            <person name="Cohen S.P."/>
        </authorList>
    </citation>
    <scope>NUCLEOTIDE SEQUENCE [LARGE SCALE GENOMIC DNA]</scope>
    <source>
        <strain evidence="2 3">GH-12</strain>
    </source>
</reference>
<accession>A0AAW0CH75</accession>
<keyword evidence="3" id="KW-1185">Reference proteome</keyword>
<feature type="compositionally biased region" description="Pro residues" evidence="1">
    <location>
        <begin position="137"/>
        <end position="164"/>
    </location>
</feature>
<evidence type="ECO:0000313" key="2">
    <source>
        <dbReference type="EMBL" id="KAK7037404.1"/>
    </source>
</evidence>
<proteinExistence type="predicted"/>
<dbReference type="EMBL" id="JAYKXP010000047">
    <property type="protein sequence ID" value="KAK7037404.1"/>
    <property type="molecule type" value="Genomic_DNA"/>
</dbReference>
<organism evidence="2 3">
    <name type="scientific">Paramarasmius palmivorus</name>
    <dbReference type="NCBI Taxonomy" id="297713"/>
    <lineage>
        <taxon>Eukaryota</taxon>
        <taxon>Fungi</taxon>
        <taxon>Dikarya</taxon>
        <taxon>Basidiomycota</taxon>
        <taxon>Agaricomycotina</taxon>
        <taxon>Agaricomycetes</taxon>
        <taxon>Agaricomycetidae</taxon>
        <taxon>Agaricales</taxon>
        <taxon>Marasmiineae</taxon>
        <taxon>Marasmiaceae</taxon>
        <taxon>Paramarasmius</taxon>
    </lineage>
</organism>
<feature type="region of interest" description="Disordered" evidence="1">
    <location>
        <begin position="134"/>
        <end position="164"/>
    </location>
</feature>
<sequence>MDDSLSLNVQNSQLYITIINGNHNRTINGSELALPHPQSSTDLGRGVPSKRSPSMTSANVERGEEGAAPMSRDTKDMTIPLQKGCLRDAVHTDTAGSEQDSTRSSKERSRSRRKLKGGLLATLFMLSLKKMVSLPLSPSPSPSPPPPAPATPPPPTEQFAPPPLPVYHPPTHLCPVRGLHYRRLRRHLCSYLSESPSHLTG</sequence>
<dbReference type="AlphaFoldDB" id="A0AAW0CH75"/>
<name>A0AAW0CH75_9AGAR</name>
<evidence type="ECO:0000313" key="3">
    <source>
        <dbReference type="Proteomes" id="UP001383192"/>
    </source>
</evidence>
<comment type="caution">
    <text evidence="2">The sequence shown here is derived from an EMBL/GenBank/DDBJ whole genome shotgun (WGS) entry which is preliminary data.</text>
</comment>
<protein>
    <submittedName>
        <fullName evidence="2">Uncharacterized protein</fullName>
    </submittedName>
</protein>
<feature type="region of interest" description="Disordered" evidence="1">
    <location>
        <begin position="91"/>
        <end position="116"/>
    </location>
</feature>
<feature type="region of interest" description="Disordered" evidence="1">
    <location>
        <begin position="29"/>
        <end position="76"/>
    </location>
</feature>
<dbReference type="Proteomes" id="UP001383192">
    <property type="component" value="Unassembled WGS sequence"/>
</dbReference>
<evidence type="ECO:0000256" key="1">
    <source>
        <dbReference type="SAM" id="MobiDB-lite"/>
    </source>
</evidence>
<gene>
    <name evidence="2" type="ORF">VNI00_011154</name>
</gene>